<dbReference type="EMBL" id="AGCU01002418">
    <property type="status" value="NOT_ANNOTATED_CDS"/>
    <property type="molecule type" value="Genomic_DNA"/>
</dbReference>
<evidence type="ECO:0000313" key="7">
    <source>
        <dbReference type="Ensembl" id="ENSPSIP00000005816.1"/>
    </source>
</evidence>
<evidence type="ECO:0000256" key="4">
    <source>
        <dbReference type="ARBA" id="ARBA00023157"/>
    </source>
</evidence>
<dbReference type="PRINTS" id="PR00878">
    <property type="entry name" value="CHOLNESTRASE"/>
</dbReference>
<reference evidence="8" key="2">
    <citation type="journal article" date="2013" name="Nat. Genet.">
        <title>The draft genomes of soft-shell turtle and green sea turtle yield insights into the development and evolution of the turtle-specific body plan.</title>
        <authorList>
            <person name="Wang Z."/>
            <person name="Pascual-Anaya J."/>
            <person name="Zadissa A."/>
            <person name="Li W."/>
            <person name="Niimura Y."/>
            <person name="Huang Z."/>
            <person name="Li C."/>
            <person name="White S."/>
            <person name="Xiong Z."/>
            <person name="Fang D."/>
            <person name="Wang B."/>
            <person name="Ming Y."/>
            <person name="Chen Y."/>
            <person name="Zheng Y."/>
            <person name="Kuraku S."/>
            <person name="Pignatelli M."/>
            <person name="Herrero J."/>
            <person name="Beal K."/>
            <person name="Nozawa M."/>
            <person name="Li Q."/>
            <person name="Wang J."/>
            <person name="Zhang H."/>
            <person name="Yu L."/>
            <person name="Shigenobu S."/>
            <person name="Wang J."/>
            <person name="Liu J."/>
            <person name="Flicek P."/>
            <person name="Searle S."/>
            <person name="Wang J."/>
            <person name="Kuratani S."/>
            <person name="Yin Y."/>
            <person name="Aken B."/>
            <person name="Zhang G."/>
            <person name="Irie N."/>
        </authorList>
    </citation>
    <scope>NUCLEOTIDE SEQUENCE [LARGE SCALE GENOMIC DNA]</scope>
    <source>
        <strain evidence="8">Daiwa-1</strain>
    </source>
</reference>
<dbReference type="InterPro" id="IPR050654">
    <property type="entry name" value="AChE-related_enzymes"/>
</dbReference>
<dbReference type="Pfam" id="PF00135">
    <property type="entry name" value="COesterase"/>
    <property type="match status" value="1"/>
</dbReference>
<dbReference type="STRING" id="13735.ENSPSIP00000005816"/>
<feature type="domain" description="Carboxylesterase type B" evidence="6">
    <location>
        <begin position="183"/>
        <end position="513"/>
    </location>
</feature>
<dbReference type="PROSITE" id="PS00941">
    <property type="entry name" value="CARBOXYLESTERASE_B_2"/>
    <property type="match status" value="1"/>
</dbReference>
<keyword evidence="4" id="KW-1015">Disulfide bond</keyword>
<sequence length="534" mass="58295">MAPRRKAAAAMLGLLPLFPCLFLLSRPDPCFSSDEEGTVVLTTSGPIRGKRLPVGSSSVTAFLGVPYAQPPLGPLRFQKPLPHQPWSDILEATSFGHACPQPSFTDYTAGKVLTPKMPQSEDCLFLNVWVPHPRPPVPAPILVWIHPGGFHVGAASLKIHDGRFLAAYGKMIVVSMNYRLGALSGQGTGGSAVGFHLLSPGSRFLFTRAVLQSGSPTSPGTWTSLQEAQERGRRLGQLMGCANSNDTALVGCLQGKEAEGGGKQKRAVFSLKDLAGLPFLPTPDGDFLTNTPPQLLQVKQRQPMPIATGFTPNEGSSVLHFDFPDLNLDNASNVGLEQLLQVVRLVAPGEEAFQAVAQRYSQEGASQGEARYRWAMEQILGDYFIVCPVAEVARQEAEAGNPVYVYCFDQRPSYLSTPEWTGVPHRAELPYQFGTLELLEGANRTHTDAEELLELFIRKVIEYNAEFARSGAFQEEESRGEVWPRYDPIKQNVFHIRLWSSRIEEMPLAQRCSALASLLARSQASQVSVSGVRG</sequence>
<dbReference type="GO" id="GO:0019695">
    <property type="term" value="P:choline metabolic process"/>
    <property type="evidence" value="ECO:0007669"/>
    <property type="project" value="TreeGrafter"/>
</dbReference>
<evidence type="ECO:0000259" key="6">
    <source>
        <dbReference type="Pfam" id="PF00135"/>
    </source>
</evidence>
<keyword evidence="5" id="KW-0732">Signal</keyword>
<protein>
    <recommendedName>
        <fullName evidence="6">Carboxylesterase type B domain-containing protein</fullName>
    </recommendedName>
</protein>
<dbReference type="GO" id="GO:0005615">
    <property type="term" value="C:extracellular space"/>
    <property type="evidence" value="ECO:0007669"/>
    <property type="project" value="TreeGrafter"/>
</dbReference>
<reference evidence="7" key="4">
    <citation type="submission" date="2025-09" db="UniProtKB">
        <authorList>
            <consortium name="Ensembl"/>
        </authorList>
    </citation>
    <scope>IDENTIFICATION</scope>
</reference>
<feature type="chain" id="PRO_5003901576" description="Carboxylesterase type B domain-containing protein" evidence="5">
    <location>
        <begin position="33"/>
        <end position="534"/>
    </location>
</feature>
<dbReference type="PANTHER" id="PTHR43918:SF4">
    <property type="entry name" value="CARBOXYLIC ESTER HYDROLASE"/>
    <property type="match status" value="1"/>
</dbReference>
<dbReference type="Proteomes" id="UP000007267">
    <property type="component" value="Unassembled WGS sequence"/>
</dbReference>
<dbReference type="HOGENOM" id="CLU_006586_13_0_1"/>
<dbReference type="InterPro" id="IPR029058">
    <property type="entry name" value="AB_hydrolase_fold"/>
</dbReference>
<dbReference type="GeneTree" id="ENSGT00940000157023"/>
<dbReference type="GO" id="GO:0005886">
    <property type="term" value="C:plasma membrane"/>
    <property type="evidence" value="ECO:0007669"/>
    <property type="project" value="TreeGrafter"/>
</dbReference>
<proteinExistence type="inferred from homology"/>
<dbReference type="eggNOG" id="KOG4389">
    <property type="taxonomic scope" value="Eukaryota"/>
</dbReference>
<dbReference type="Gene3D" id="3.40.50.1820">
    <property type="entry name" value="alpha/beta hydrolase"/>
    <property type="match status" value="2"/>
</dbReference>
<reference evidence="8" key="1">
    <citation type="submission" date="2011-10" db="EMBL/GenBank/DDBJ databases">
        <authorList>
            <consortium name="Soft-shell Turtle Genome Consortium"/>
        </authorList>
    </citation>
    <scope>NUCLEOTIDE SEQUENCE [LARGE SCALE GENOMIC DNA]</scope>
    <source>
        <strain evidence="8">Daiwa-1</strain>
    </source>
</reference>
<evidence type="ECO:0000256" key="1">
    <source>
        <dbReference type="ARBA" id="ARBA00005964"/>
    </source>
</evidence>
<dbReference type="OMA" id="RYRWAME"/>
<evidence type="ECO:0000256" key="3">
    <source>
        <dbReference type="ARBA" id="ARBA00022801"/>
    </source>
</evidence>
<evidence type="ECO:0000256" key="5">
    <source>
        <dbReference type="SAM" id="SignalP"/>
    </source>
</evidence>
<dbReference type="GO" id="GO:0006581">
    <property type="term" value="P:acetylcholine catabolic process"/>
    <property type="evidence" value="ECO:0007669"/>
    <property type="project" value="TreeGrafter"/>
</dbReference>
<dbReference type="Ensembl" id="ENSPSIT00000005850.1">
    <property type="protein sequence ID" value="ENSPSIP00000005816.1"/>
    <property type="gene ID" value="ENSPSIG00000005408.1"/>
</dbReference>
<dbReference type="InterPro" id="IPR019819">
    <property type="entry name" value="Carboxylesterase_B_CS"/>
</dbReference>
<keyword evidence="3" id="KW-0378">Hydrolase</keyword>
<evidence type="ECO:0000313" key="8">
    <source>
        <dbReference type="Proteomes" id="UP000007267"/>
    </source>
</evidence>
<accession>K7FCQ6</accession>
<organism evidence="7 8">
    <name type="scientific">Pelodiscus sinensis</name>
    <name type="common">Chinese softshell turtle</name>
    <name type="synonym">Trionyx sinensis</name>
    <dbReference type="NCBI Taxonomy" id="13735"/>
    <lineage>
        <taxon>Eukaryota</taxon>
        <taxon>Metazoa</taxon>
        <taxon>Chordata</taxon>
        <taxon>Craniata</taxon>
        <taxon>Vertebrata</taxon>
        <taxon>Euteleostomi</taxon>
        <taxon>Archelosauria</taxon>
        <taxon>Testudinata</taxon>
        <taxon>Testudines</taxon>
        <taxon>Cryptodira</taxon>
        <taxon>Trionychia</taxon>
        <taxon>Trionychidae</taxon>
        <taxon>Pelodiscus</taxon>
    </lineage>
</organism>
<keyword evidence="2" id="KW-0719">Serine esterase</keyword>
<name>K7FCQ6_PELSI</name>
<reference evidence="7" key="3">
    <citation type="submission" date="2025-08" db="UniProtKB">
        <authorList>
            <consortium name="Ensembl"/>
        </authorList>
    </citation>
    <scope>IDENTIFICATION</scope>
</reference>
<dbReference type="InterPro" id="IPR002018">
    <property type="entry name" value="CarbesteraseB"/>
</dbReference>
<dbReference type="InterPro" id="IPR000997">
    <property type="entry name" value="Cholinesterase"/>
</dbReference>
<evidence type="ECO:0000256" key="2">
    <source>
        <dbReference type="ARBA" id="ARBA00022487"/>
    </source>
</evidence>
<dbReference type="GO" id="GO:0003990">
    <property type="term" value="F:acetylcholinesterase activity"/>
    <property type="evidence" value="ECO:0007669"/>
    <property type="project" value="TreeGrafter"/>
</dbReference>
<comment type="similarity">
    <text evidence="1">Belongs to the type-B carboxylesterase/lipase family.</text>
</comment>
<dbReference type="PANTHER" id="PTHR43918">
    <property type="entry name" value="ACETYLCHOLINESTERASE"/>
    <property type="match status" value="1"/>
</dbReference>
<keyword evidence="8" id="KW-1185">Reference proteome</keyword>
<dbReference type="SUPFAM" id="SSF53474">
    <property type="entry name" value="alpha/beta-Hydrolases"/>
    <property type="match status" value="1"/>
</dbReference>
<dbReference type="AlphaFoldDB" id="K7FCQ6"/>
<feature type="signal peptide" evidence="5">
    <location>
        <begin position="1"/>
        <end position="32"/>
    </location>
</feature>